<gene>
    <name evidence="3" type="ORF">SAMN04487911_10932</name>
</gene>
<dbReference type="AlphaFoldDB" id="A0A1M6FP87"/>
<dbReference type="InterPro" id="IPR050090">
    <property type="entry name" value="Tyrosine_recombinase_XerCD"/>
</dbReference>
<evidence type="ECO:0000259" key="2">
    <source>
        <dbReference type="PROSITE" id="PS51898"/>
    </source>
</evidence>
<dbReference type="PANTHER" id="PTHR30349:SF82">
    <property type="entry name" value="INTEGRASE_RECOMBINASE YOEC-RELATED"/>
    <property type="match status" value="1"/>
</dbReference>
<name>A0A1M6FP87_9FLAO</name>
<keyword evidence="4" id="KW-1185">Reference proteome</keyword>
<dbReference type="Proteomes" id="UP000184231">
    <property type="component" value="Unassembled WGS sequence"/>
</dbReference>
<protein>
    <submittedName>
        <fullName evidence="3">Phage integrase family protein</fullName>
    </submittedName>
</protein>
<dbReference type="GO" id="GO:0003677">
    <property type="term" value="F:DNA binding"/>
    <property type="evidence" value="ECO:0007669"/>
    <property type="project" value="InterPro"/>
</dbReference>
<dbReference type="PANTHER" id="PTHR30349">
    <property type="entry name" value="PHAGE INTEGRASE-RELATED"/>
    <property type="match status" value="1"/>
</dbReference>
<dbReference type="SUPFAM" id="SSF56349">
    <property type="entry name" value="DNA breaking-rejoining enzymes"/>
    <property type="match status" value="1"/>
</dbReference>
<dbReference type="InterPro" id="IPR013762">
    <property type="entry name" value="Integrase-like_cat_sf"/>
</dbReference>
<accession>A0A1M6FP87</accession>
<evidence type="ECO:0000313" key="3">
    <source>
        <dbReference type="EMBL" id="SHI99419.1"/>
    </source>
</evidence>
<dbReference type="OrthoDB" id="9788852at2"/>
<dbReference type="GO" id="GO:0015074">
    <property type="term" value="P:DNA integration"/>
    <property type="evidence" value="ECO:0007669"/>
    <property type="project" value="InterPro"/>
</dbReference>
<reference evidence="4" key="1">
    <citation type="submission" date="2016-11" db="EMBL/GenBank/DDBJ databases">
        <authorList>
            <person name="Varghese N."/>
            <person name="Submissions S."/>
        </authorList>
    </citation>
    <scope>NUCLEOTIDE SEQUENCE [LARGE SCALE GENOMIC DNA]</scope>
    <source>
        <strain evidence="4">CGMCC 1.8863</strain>
    </source>
</reference>
<dbReference type="PROSITE" id="PS51898">
    <property type="entry name" value="TYR_RECOMBINASE"/>
    <property type="match status" value="1"/>
</dbReference>
<evidence type="ECO:0000256" key="1">
    <source>
        <dbReference type="ARBA" id="ARBA00023172"/>
    </source>
</evidence>
<proteinExistence type="predicted"/>
<dbReference type="GO" id="GO:0006310">
    <property type="term" value="P:DNA recombination"/>
    <property type="evidence" value="ECO:0007669"/>
    <property type="project" value="UniProtKB-KW"/>
</dbReference>
<dbReference type="Pfam" id="PF00589">
    <property type="entry name" value="Phage_integrase"/>
    <property type="match status" value="1"/>
</dbReference>
<dbReference type="Gene3D" id="1.10.443.10">
    <property type="entry name" value="Intergrase catalytic core"/>
    <property type="match status" value="1"/>
</dbReference>
<dbReference type="InterPro" id="IPR011010">
    <property type="entry name" value="DNA_brk_join_enz"/>
</dbReference>
<dbReference type="InterPro" id="IPR002104">
    <property type="entry name" value="Integrase_catalytic"/>
</dbReference>
<organism evidence="3 4">
    <name type="scientific">Arenibacter nanhaiticus</name>
    <dbReference type="NCBI Taxonomy" id="558155"/>
    <lineage>
        <taxon>Bacteria</taxon>
        <taxon>Pseudomonadati</taxon>
        <taxon>Bacteroidota</taxon>
        <taxon>Flavobacteriia</taxon>
        <taxon>Flavobacteriales</taxon>
        <taxon>Flavobacteriaceae</taxon>
        <taxon>Arenibacter</taxon>
    </lineage>
</organism>
<feature type="domain" description="Tyr recombinase" evidence="2">
    <location>
        <begin position="15"/>
        <end position="190"/>
    </location>
</feature>
<sequence>MNIIFVSHQTIIIMTGSTYLDFDRTLNKAFKMIKDDKDKSFALLVICGINLGLRIDDLTNLTFEDLRKDTFTITEGKTNKTRTLAVNDHIKTAVSYFSEDVKGFAFISQKGTRFSSQHLNRKLKEAFKGIGSGKVTTHSLRKCFGRRVFESNGESEKSLVYLSQLFNHSSTLVTRTYLGIQQEELNDIYNNL</sequence>
<dbReference type="EMBL" id="FQYX01000009">
    <property type="protein sequence ID" value="SHI99419.1"/>
    <property type="molecule type" value="Genomic_DNA"/>
</dbReference>
<dbReference type="STRING" id="558155.SAMN04487911_10932"/>
<evidence type="ECO:0000313" key="4">
    <source>
        <dbReference type="Proteomes" id="UP000184231"/>
    </source>
</evidence>
<keyword evidence="1" id="KW-0233">DNA recombination</keyword>